<proteinExistence type="predicted"/>
<evidence type="ECO:0000313" key="2">
    <source>
        <dbReference type="EMBL" id="AQS70879.1"/>
    </source>
</evidence>
<gene>
    <name evidence="2" type="ORF">B1H29_31865</name>
</gene>
<keyword evidence="3" id="KW-1185">Reference proteome</keyword>
<feature type="region of interest" description="Disordered" evidence="1">
    <location>
        <begin position="32"/>
        <end position="95"/>
    </location>
</feature>
<protein>
    <submittedName>
        <fullName evidence="2">Uncharacterized protein</fullName>
    </submittedName>
</protein>
<sequence length="95" mass="10286">MSARTPEPCDIPATNHDGETHFYVNGWKCDRHSPWAAKGRPKPQPGPGLPAGAWTTPSPLSDSRVHDDRAIASGKRRSSPQTYRAAQAAVDHTTT</sequence>
<dbReference type="KEGG" id="spac:B1H29_31865"/>
<dbReference type="RefSeq" id="WP_055420654.1">
    <property type="nucleotide sequence ID" value="NZ_CP019724.1"/>
</dbReference>
<dbReference type="EMBL" id="CP019724">
    <property type="protein sequence ID" value="AQS70879.1"/>
    <property type="molecule type" value="Genomic_DNA"/>
</dbReference>
<evidence type="ECO:0000313" key="3">
    <source>
        <dbReference type="Proteomes" id="UP000189443"/>
    </source>
</evidence>
<accession>A0A1S6JGM4</accession>
<name>A0A1S6JGM4_9ACTN</name>
<dbReference type="AlphaFoldDB" id="A0A1S6JGM4"/>
<evidence type="ECO:0000256" key="1">
    <source>
        <dbReference type="SAM" id="MobiDB-lite"/>
    </source>
</evidence>
<reference evidence="2 3" key="1">
    <citation type="submission" date="2017-02" db="EMBL/GenBank/DDBJ databases">
        <title>Streptomyces pactum ACT12 Genome sequencing and assembly.</title>
        <authorList>
            <person name="Xue Q."/>
            <person name="Yan X."/>
            <person name="Jia L."/>
            <person name="Yan H."/>
        </authorList>
    </citation>
    <scope>NUCLEOTIDE SEQUENCE [LARGE SCALE GENOMIC DNA]</scope>
    <source>
        <strain evidence="2 3">ACT12</strain>
    </source>
</reference>
<dbReference type="Proteomes" id="UP000189443">
    <property type="component" value="Chromosome"/>
</dbReference>
<organism evidence="2 3">
    <name type="scientific">Streptomyces pactum</name>
    <dbReference type="NCBI Taxonomy" id="68249"/>
    <lineage>
        <taxon>Bacteria</taxon>
        <taxon>Bacillati</taxon>
        <taxon>Actinomycetota</taxon>
        <taxon>Actinomycetes</taxon>
        <taxon>Kitasatosporales</taxon>
        <taxon>Streptomycetaceae</taxon>
        <taxon>Streptomyces</taxon>
    </lineage>
</organism>
<dbReference type="OrthoDB" id="4265034at2"/>